<dbReference type="PANTHER" id="PTHR46211:SF1">
    <property type="entry name" value="GLYCEROPHOSPHODIESTER PHOSPHODIESTERASE, CYTOPLASMIC"/>
    <property type="match status" value="1"/>
</dbReference>
<dbReference type="Pfam" id="PF03009">
    <property type="entry name" value="GDPD"/>
    <property type="match status" value="1"/>
</dbReference>
<evidence type="ECO:0000313" key="3">
    <source>
        <dbReference type="Proteomes" id="UP000549765"/>
    </source>
</evidence>
<dbReference type="GO" id="GO:0008081">
    <property type="term" value="F:phosphoric diester hydrolase activity"/>
    <property type="evidence" value="ECO:0007669"/>
    <property type="project" value="InterPro"/>
</dbReference>
<keyword evidence="3" id="KW-1185">Reference proteome</keyword>
<accession>A0A7X6S322</accession>
<evidence type="ECO:0000313" key="2">
    <source>
        <dbReference type="EMBL" id="NKZ24620.1"/>
    </source>
</evidence>
<dbReference type="GO" id="GO:0006629">
    <property type="term" value="P:lipid metabolic process"/>
    <property type="evidence" value="ECO:0007669"/>
    <property type="project" value="InterPro"/>
</dbReference>
<dbReference type="SUPFAM" id="SSF51695">
    <property type="entry name" value="PLC-like phosphodiesterases"/>
    <property type="match status" value="1"/>
</dbReference>
<dbReference type="Proteomes" id="UP000549765">
    <property type="component" value="Unassembled WGS sequence"/>
</dbReference>
<gene>
    <name evidence="2" type="ORF">HF964_07425</name>
</gene>
<name>A0A7X6S322_9LACO</name>
<feature type="domain" description="GP-PDE" evidence="1">
    <location>
        <begin position="3"/>
        <end position="239"/>
    </location>
</feature>
<proteinExistence type="predicted"/>
<dbReference type="PROSITE" id="PS51704">
    <property type="entry name" value="GP_PDE"/>
    <property type="match status" value="1"/>
</dbReference>
<dbReference type="InterPro" id="IPR017946">
    <property type="entry name" value="PLC-like_Pdiesterase_TIM-brl"/>
</dbReference>
<organism evidence="2 3">
    <name type="scientific">Periweissella fabalis</name>
    <dbReference type="NCBI Taxonomy" id="1070421"/>
    <lineage>
        <taxon>Bacteria</taxon>
        <taxon>Bacillati</taxon>
        <taxon>Bacillota</taxon>
        <taxon>Bacilli</taxon>
        <taxon>Lactobacillales</taxon>
        <taxon>Lactobacillaceae</taxon>
        <taxon>Periweissella</taxon>
    </lineage>
</organism>
<reference evidence="2 3" key="1">
    <citation type="submission" date="2020-04" db="EMBL/GenBank/DDBJ databases">
        <title>MicrobeNet Type strains.</title>
        <authorList>
            <person name="Nicholson A.C."/>
        </authorList>
    </citation>
    <scope>NUCLEOTIDE SEQUENCE [LARGE SCALE GENOMIC DNA]</scope>
    <source>
        <strain evidence="2 3">CCUG 61472</strain>
    </source>
</reference>
<sequence length="244" mass="28824">MRTQIVAHRGDRKNAPENTLIAYNQALDFEELDVLEIDVHLTKDNQLVVIHDEKIDRTTNKHGYVYEYTLAQLQTIDAGSWFSPQYADQRIPSLEEVLTLLRKRNFDKTLLIEVKTDHIEYPKIEEYLLKRMQEEKPRYQVIYQSFNLNTLLKLHRLEPTLTLNALVFYPTFKVLKMYRSGVITAINPDNRWFVNRLFWLKKSNVAPWTVNTEMAMRAVFKAQLNRIITDDIALAAKLRKEIQD</sequence>
<dbReference type="AlphaFoldDB" id="A0A7X6S322"/>
<dbReference type="InterPro" id="IPR030395">
    <property type="entry name" value="GP_PDE_dom"/>
</dbReference>
<dbReference type="RefSeq" id="WP_168722415.1">
    <property type="nucleotide sequence ID" value="NZ_JAAXPN010000008.1"/>
</dbReference>
<dbReference type="EMBL" id="JAAXPN010000008">
    <property type="protein sequence ID" value="NKZ24620.1"/>
    <property type="molecule type" value="Genomic_DNA"/>
</dbReference>
<dbReference type="Gene3D" id="3.20.20.190">
    <property type="entry name" value="Phosphatidylinositol (PI) phosphodiesterase"/>
    <property type="match status" value="1"/>
</dbReference>
<dbReference type="PANTHER" id="PTHR46211">
    <property type="entry name" value="GLYCEROPHOSPHORYL DIESTER PHOSPHODIESTERASE"/>
    <property type="match status" value="1"/>
</dbReference>
<evidence type="ECO:0000259" key="1">
    <source>
        <dbReference type="PROSITE" id="PS51704"/>
    </source>
</evidence>
<protein>
    <submittedName>
        <fullName evidence="2">Glycerophosphodiester phosphodiesterase</fullName>
    </submittedName>
</protein>
<comment type="caution">
    <text evidence="2">The sequence shown here is derived from an EMBL/GenBank/DDBJ whole genome shotgun (WGS) entry which is preliminary data.</text>
</comment>